<dbReference type="Pfam" id="PF13521">
    <property type="entry name" value="AAA_28"/>
    <property type="match status" value="1"/>
</dbReference>
<evidence type="ECO:0000259" key="1">
    <source>
        <dbReference type="Pfam" id="PF13521"/>
    </source>
</evidence>
<feature type="domain" description="NadR/Ttd14 AAA" evidence="1">
    <location>
        <begin position="5"/>
        <end position="166"/>
    </location>
</feature>
<name>A0AAJ2BHY2_9HYPH</name>
<reference evidence="2" key="1">
    <citation type="submission" date="2023-08" db="EMBL/GenBank/DDBJ databases">
        <title>Functional and genomic diversity of the sorghum phyllosphere microbiome.</title>
        <authorList>
            <person name="Shade A."/>
        </authorList>
    </citation>
    <scope>NUCLEOTIDE SEQUENCE</scope>
    <source>
        <strain evidence="2">SORGH_AS_0974</strain>
    </source>
</reference>
<dbReference type="SUPFAM" id="SSF52540">
    <property type="entry name" value="P-loop containing nucleoside triphosphate hydrolases"/>
    <property type="match status" value="1"/>
</dbReference>
<dbReference type="Proteomes" id="UP001255601">
    <property type="component" value="Unassembled WGS sequence"/>
</dbReference>
<gene>
    <name evidence="2" type="ORF">QE369_003281</name>
</gene>
<dbReference type="InterPro" id="IPR027417">
    <property type="entry name" value="P-loop_NTPase"/>
</dbReference>
<proteinExistence type="predicted"/>
<dbReference type="EMBL" id="JAVIZC010000003">
    <property type="protein sequence ID" value="MDR6103084.1"/>
    <property type="molecule type" value="Genomic_DNA"/>
</dbReference>
<dbReference type="RefSeq" id="WP_309771597.1">
    <property type="nucleotide sequence ID" value="NZ_JAVIZC010000003.1"/>
</dbReference>
<dbReference type="AlphaFoldDB" id="A0AAJ2BHY2"/>
<dbReference type="Gene3D" id="3.40.50.300">
    <property type="entry name" value="P-loop containing nucleotide triphosphate hydrolases"/>
    <property type="match status" value="1"/>
</dbReference>
<comment type="caution">
    <text evidence="2">The sequence shown here is derived from an EMBL/GenBank/DDBJ whole genome shotgun (WGS) entry which is preliminary data.</text>
</comment>
<accession>A0AAJ2BHY2</accession>
<dbReference type="InterPro" id="IPR038727">
    <property type="entry name" value="NadR/Ttd14_AAA_dom"/>
</dbReference>
<sequence>MDKLVILSGCSGGGKSTLLSELSKRGCATVEEPGRRVVEQQLKAGGTALPWIDLKAFLHQAVAIAERDYAAAREKSDFSIFDRSLIDAASALRQLGDDDWYDRLRNEFRYAKIVFLTPPWPEIYVTDNERRHGFQDAVEEYERLRRDYGELGYDVVILPKTDIEDRVEFVLKALQCTQGT</sequence>
<evidence type="ECO:0000313" key="2">
    <source>
        <dbReference type="EMBL" id="MDR6103084.1"/>
    </source>
</evidence>
<protein>
    <submittedName>
        <fullName evidence="2">ATPase</fullName>
    </submittedName>
</protein>
<evidence type="ECO:0000313" key="3">
    <source>
        <dbReference type="Proteomes" id="UP001255601"/>
    </source>
</evidence>
<organism evidence="2 3">
    <name type="scientific">Agrobacterium larrymoorei</name>
    <dbReference type="NCBI Taxonomy" id="160699"/>
    <lineage>
        <taxon>Bacteria</taxon>
        <taxon>Pseudomonadati</taxon>
        <taxon>Pseudomonadota</taxon>
        <taxon>Alphaproteobacteria</taxon>
        <taxon>Hyphomicrobiales</taxon>
        <taxon>Rhizobiaceae</taxon>
        <taxon>Rhizobium/Agrobacterium group</taxon>
        <taxon>Agrobacterium</taxon>
    </lineage>
</organism>